<evidence type="ECO:0000313" key="2">
    <source>
        <dbReference type="EMBL" id="GET88859.1"/>
    </source>
</evidence>
<dbReference type="VEuPathDB" id="TriTrypDB:LtaPh_2401500"/>
<feature type="compositionally biased region" description="Polar residues" evidence="1">
    <location>
        <begin position="266"/>
        <end position="276"/>
    </location>
</feature>
<gene>
    <name evidence="2" type="ORF">LtaPh_2401500</name>
</gene>
<dbReference type="OrthoDB" id="276821at2759"/>
<dbReference type="EMBL" id="BLBS01000031">
    <property type="protein sequence ID" value="GET88859.1"/>
    <property type="molecule type" value="Genomic_DNA"/>
</dbReference>
<reference evidence="2" key="1">
    <citation type="submission" date="2019-11" db="EMBL/GenBank/DDBJ databases">
        <title>Leishmania tarentolae CDS.</title>
        <authorList>
            <person name="Goto Y."/>
            <person name="Yamagishi J."/>
        </authorList>
    </citation>
    <scope>NUCLEOTIDE SEQUENCE [LARGE SCALE GENOMIC DNA]</scope>
    <source>
        <strain evidence="2">Parrot Tar II</strain>
    </source>
</reference>
<feature type="region of interest" description="Disordered" evidence="1">
    <location>
        <begin position="266"/>
        <end position="289"/>
    </location>
</feature>
<evidence type="ECO:0000256" key="1">
    <source>
        <dbReference type="SAM" id="MobiDB-lite"/>
    </source>
</evidence>
<evidence type="ECO:0000313" key="3">
    <source>
        <dbReference type="Proteomes" id="UP000419144"/>
    </source>
</evidence>
<name>A0A640KN39_LEITA</name>
<keyword evidence="3" id="KW-1185">Reference proteome</keyword>
<proteinExistence type="evidence at protein level"/>
<evidence type="ECO:0007829" key="4">
    <source>
        <dbReference type="PDB" id="9E78"/>
    </source>
</evidence>
<reference evidence="4" key="2">
    <citation type="journal article" date="2025" name="Science">
        <title>Evolutionary adaptations of doublet microtubules in trypanosomatid parasites.</title>
        <authorList>
            <person name="Doran M.H."/>
            <person name="Niu Q."/>
            <person name="Zeng J."/>
            <person name="Beneke T."/>
            <person name="Smith J."/>
            <person name="Ren P."/>
            <person name="Fochler S."/>
            <person name="Coscia A."/>
            <person name="Hoog J.L."/>
            <person name="Meleppattu S."/>
            <person name="Lishko P.V."/>
            <person name="Wheeler R.J."/>
            <person name="Gluenz E."/>
            <person name="Zhang R."/>
            <person name="Brown A."/>
        </authorList>
    </citation>
    <scope>STRUCTURE BY ELECTRON MICROSCOPY (2.90 ANGSTROMS)</scope>
</reference>
<dbReference type="EMDB" id="EMD-47661"/>
<comment type="caution">
    <text evidence="2">The sequence shown here is derived from an EMBL/GenBank/DDBJ whole genome shotgun (WGS) entry which is preliminary data.</text>
</comment>
<accession>A0A640KN39</accession>
<dbReference type="Proteomes" id="UP000419144">
    <property type="component" value="Unassembled WGS sequence"/>
</dbReference>
<organism evidence="2 3">
    <name type="scientific">Leishmania tarentolae</name>
    <name type="common">Sauroleishmania tarentolae</name>
    <dbReference type="NCBI Taxonomy" id="5689"/>
    <lineage>
        <taxon>Eukaryota</taxon>
        <taxon>Discoba</taxon>
        <taxon>Euglenozoa</taxon>
        <taxon>Kinetoplastea</taxon>
        <taxon>Metakinetoplastina</taxon>
        <taxon>Trypanosomatida</taxon>
        <taxon>Trypanosomatidae</taxon>
        <taxon>Leishmaniinae</taxon>
        <taxon>Leishmania</taxon>
        <taxon>lizard Leishmania</taxon>
    </lineage>
</organism>
<keyword evidence="4" id="KW-0002">3D-structure</keyword>
<dbReference type="AlphaFoldDB" id="A0A640KN39"/>
<protein>
    <submittedName>
        <fullName evidence="2">Uncharacterized protein</fullName>
    </submittedName>
</protein>
<dbReference type="PDB" id="9E78">
    <property type="method" value="EM"/>
    <property type="resolution" value="2.90 A"/>
    <property type="chains" value="2B/2C=1-289"/>
</dbReference>
<sequence>MTTLEKQLQASTLSRQCRVDLLSHAQELERSSWGLSKKMITLPDIKLPPATTMSTDNSVKRSVRSSVAGANKERAQEYTARKQEKEDMISSRITSDTALSGTYFKDCSHKFVKGARGFSDPFRTSRSRTALSGRDMDFVYRYAEASTGSVIERPQPADDASVAATAAYRKAFQQYKGRLPTTEEMKEAGRLVYAFDENGCIGVIQKPHSCYPHMHISAVKKPIRACPYQVYSPEVPPVRAARSEFPGPIPTWSSTKRTTTMATNGTYQPGHHQSTSLKREAANTVVGSR</sequence>
<feature type="region of interest" description="Disordered" evidence="1">
    <location>
        <begin position="51"/>
        <end position="72"/>
    </location>
</feature>